<dbReference type="AlphaFoldDB" id="A0A1M5BDZ7"/>
<feature type="signal peptide" evidence="1">
    <location>
        <begin position="1"/>
        <end position="21"/>
    </location>
</feature>
<keyword evidence="1" id="KW-0732">Signal</keyword>
<dbReference type="STRING" id="1194090.SAMN05443144_10892"/>
<dbReference type="InterPro" id="IPR011050">
    <property type="entry name" value="Pectin_lyase_fold/virulence"/>
</dbReference>
<organism evidence="2 3">
    <name type="scientific">Fodinibius roseus</name>
    <dbReference type="NCBI Taxonomy" id="1194090"/>
    <lineage>
        <taxon>Bacteria</taxon>
        <taxon>Pseudomonadati</taxon>
        <taxon>Balneolota</taxon>
        <taxon>Balneolia</taxon>
        <taxon>Balneolales</taxon>
        <taxon>Balneolaceae</taxon>
        <taxon>Fodinibius</taxon>
    </lineage>
</organism>
<evidence type="ECO:0000313" key="2">
    <source>
        <dbReference type="EMBL" id="SHF40714.1"/>
    </source>
</evidence>
<proteinExistence type="predicted"/>
<sequence>MKSIVTKLIAILMLPSMLLLASCDDDNPVNPEPNPPEEIPAVYEDLPGELISQDETWSNDTTLTGPRFVLPGVTLTVEEGVEVSFTYHNQNNDEVGTIITLPGDATNFDEPRASGRLVAVGTADNPIIFTAEQKEVASWGGIILAGEASNNVPGGLGEIEGLDQAVQYGADIGGGESFNDQDDSGRLSYVRIEYSGYSIADGSELQALTLYSVGSETQLDHISIYQSVDDGVELFGGTVDIKYLVIKGAQDDTFDYDQGWTGRGQFWVGVQTEGTRSNSGFENDGCDDQADCDGGNGPTAPQIYNATIYGNDVANGEDIRGLRLREGIEGEYKNIIIANFGKEIIAPIVVDEDGTEANIGSSLTFGGNISYNNANDGSSLSYYSDLGLQNMDPQFVDAAGFNFALESDSPALTSGVAPPVDDFFDQVEYSGAFGTEDWTQEGSWVRWSD</sequence>
<dbReference type="EMBL" id="FQUS01000008">
    <property type="protein sequence ID" value="SHF40714.1"/>
    <property type="molecule type" value="Genomic_DNA"/>
</dbReference>
<dbReference type="PANTHER" id="PTHR41339">
    <property type="entry name" value="LIPL48"/>
    <property type="match status" value="1"/>
</dbReference>
<dbReference type="PROSITE" id="PS51257">
    <property type="entry name" value="PROKAR_LIPOPROTEIN"/>
    <property type="match status" value="1"/>
</dbReference>
<dbReference type="OrthoDB" id="1521716at2"/>
<gene>
    <name evidence="2" type="ORF">SAMN05443144_10892</name>
</gene>
<dbReference type="RefSeq" id="WP_073062675.1">
    <property type="nucleotide sequence ID" value="NZ_FQUS01000008.1"/>
</dbReference>
<dbReference type="Proteomes" id="UP000184041">
    <property type="component" value="Unassembled WGS sequence"/>
</dbReference>
<protein>
    <recommendedName>
        <fullName evidence="4">Right handed beta helix region</fullName>
    </recommendedName>
</protein>
<evidence type="ECO:0000256" key="1">
    <source>
        <dbReference type="SAM" id="SignalP"/>
    </source>
</evidence>
<reference evidence="2 3" key="1">
    <citation type="submission" date="2016-11" db="EMBL/GenBank/DDBJ databases">
        <authorList>
            <person name="Jaros S."/>
            <person name="Januszkiewicz K."/>
            <person name="Wedrychowicz H."/>
        </authorList>
    </citation>
    <scope>NUCLEOTIDE SEQUENCE [LARGE SCALE GENOMIC DNA]</scope>
    <source>
        <strain evidence="2 3">DSM 21986</strain>
    </source>
</reference>
<accession>A0A1M5BDZ7</accession>
<evidence type="ECO:0008006" key="4">
    <source>
        <dbReference type="Google" id="ProtNLM"/>
    </source>
</evidence>
<evidence type="ECO:0000313" key="3">
    <source>
        <dbReference type="Proteomes" id="UP000184041"/>
    </source>
</evidence>
<name>A0A1M5BDZ7_9BACT</name>
<keyword evidence="3" id="KW-1185">Reference proteome</keyword>
<dbReference type="SUPFAM" id="SSF51126">
    <property type="entry name" value="Pectin lyase-like"/>
    <property type="match status" value="1"/>
</dbReference>
<dbReference type="PANTHER" id="PTHR41339:SF1">
    <property type="entry name" value="SECRETED PROTEIN"/>
    <property type="match status" value="1"/>
</dbReference>
<feature type="chain" id="PRO_5012409232" description="Right handed beta helix region" evidence="1">
    <location>
        <begin position="22"/>
        <end position="449"/>
    </location>
</feature>